<sequence>YDDPVVIAHVATGNGFQPVNVRVSEVSGSSLVMQLQEPNHLDGVHFNETVNYMVVEAGRWVLPDGTLLEAGTLQSSRLSSQGFETVGFGAGFETAPVILSQVQSFNGGDFVTTRQRNADAEGFQLTMQEEEAGNSGSHFIETLGWVALEAGRGSTGGFEWLAGRVPGVTDATATVPLGTSLDGGAHVVAGVSTYVGRDPAWARGNDSTAGSFDVSVEEDTSLDAETDHLPETIDYFAFNTSGVVGAYDYDLFA</sequence>
<proteinExistence type="predicted"/>
<dbReference type="RefSeq" id="WP_386735036.1">
    <property type="nucleotide sequence ID" value="NZ_JBHRXI010000009.1"/>
</dbReference>
<keyword evidence="2" id="KW-1185">Reference proteome</keyword>
<dbReference type="Proteomes" id="UP001595629">
    <property type="component" value="Unassembled WGS sequence"/>
</dbReference>
<dbReference type="EMBL" id="JBHRXI010000009">
    <property type="protein sequence ID" value="MFC3613841.1"/>
    <property type="molecule type" value="Genomic_DNA"/>
</dbReference>
<evidence type="ECO:0000313" key="2">
    <source>
        <dbReference type="Proteomes" id="UP001595629"/>
    </source>
</evidence>
<organism evidence="1 2">
    <name type="scientific">Lutimaribacter marinistellae</name>
    <dbReference type="NCBI Taxonomy" id="1820329"/>
    <lineage>
        <taxon>Bacteria</taxon>
        <taxon>Pseudomonadati</taxon>
        <taxon>Pseudomonadota</taxon>
        <taxon>Alphaproteobacteria</taxon>
        <taxon>Rhodobacterales</taxon>
        <taxon>Roseobacteraceae</taxon>
        <taxon>Lutimaribacter</taxon>
    </lineage>
</organism>
<protein>
    <submittedName>
        <fullName evidence="1">Uncharacterized protein</fullName>
    </submittedName>
</protein>
<reference evidence="2" key="1">
    <citation type="journal article" date="2019" name="Int. J. Syst. Evol. Microbiol.">
        <title>The Global Catalogue of Microorganisms (GCM) 10K type strain sequencing project: providing services to taxonomists for standard genome sequencing and annotation.</title>
        <authorList>
            <consortium name="The Broad Institute Genomics Platform"/>
            <consortium name="The Broad Institute Genome Sequencing Center for Infectious Disease"/>
            <person name="Wu L."/>
            <person name="Ma J."/>
        </authorList>
    </citation>
    <scope>NUCLEOTIDE SEQUENCE [LARGE SCALE GENOMIC DNA]</scope>
    <source>
        <strain evidence="2">KCTC 42911</strain>
    </source>
</reference>
<name>A0ABV7TFP7_9RHOB</name>
<evidence type="ECO:0000313" key="1">
    <source>
        <dbReference type="EMBL" id="MFC3613841.1"/>
    </source>
</evidence>
<feature type="non-terminal residue" evidence="1">
    <location>
        <position position="1"/>
    </location>
</feature>
<accession>A0ABV7TFP7</accession>
<comment type="caution">
    <text evidence="1">The sequence shown here is derived from an EMBL/GenBank/DDBJ whole genome shotgun (WGS) entry which is preliminary data.</text>
</comment>
<gene>
    <name evidence="1" type="ORF">ACFORG_08745</name>
</gene>